<reference evidence="2 3" key="1">
    <citation type="journal article" date="2015" name="Genome Biol. Evol.">
        <title>The genome of winter moth (Operophtera brumata) provides a genomic perspective on sexual dimorphism and phenology.</title>
        <authorList>
            <person name="Derks M.F."/>
            <person name="Smit S."/>
            <person name="Salis L."/>
            <person name="Schijlen E."/>
            <person name="Bossers A."/>
            <person name="Mateman C."/>
            <person name="Pijl A.S."/>
            <person name="de Ridder D."/>
            <person name="Groenen M.A."/>
            <person name="Visser M.E."/>
            <person name="Megens H.J."/>
        </authorList>
    </citation>
    <scope>NUCLEOTIDE SEQUENCE [LARGE SCALE GENOMIC DNA]</scope>
    <source>
        <strain evidence="2">WM2013NL</strain>
        <tissue evidence="2">Head and thorax</tissue>
    </source>
</reference>
<organism evidence="2 3">
    <name type="scientific">Operophtera brumata</name>
    <name type="common">Winter moth</name>
    <name type="synonym">Phalaena brumata</name>
    <dbReference type="NCBI Taxonomy" id="104452"/>
    <lineage>
        <taxon>Eukaryota</taxon>
        <taxon>Metazoa</taxon>
        <taxon>Ecdysozoa</taxon>
        <taxon>Arthropoda</taxon>
        <taxon>Hexapoda</taxon>
        <taxon>Insecta</taxon>
        <taxon>Pterygota</taxon>
        <taxon>Neoptera</taxon>
        <taxon>Endopterygota</taxon>
        <taxon>Lepidoptera</taxon>
        <taxon>Glossata</taxon>
        <taxon>Ditrysia</taxon>
        <taxon>Geometroidea</taxon>
        <taxon>Geometridae</taxon>
        <taxon>Larentiinae</taxon>
        <taxon>Operophtera</taxon>
    </lineage>
</organism>
<dbReference type="AlphaFoldDB" id="A0A0L7LKC9"/>
<dbReference type="InterPro" id="IPR029063">
    <property type="entry name" value="SAM-dependent_MTases_sf"/>
</dbReference>
<feature type="non-terminal residue" evidence="2">
    <location>
        <position position="112"/>
    </location>
</feature>
<gene>
    <name evidence="2" type="ORF">OBRU01_06906</name>
</gene>
<sequence length="112" mass="13048">MAKTQKNKHKSRIRQRKSRRKIGTRMYKNYTEEMLKLACESVESVSTENFIGSKCDDFDTVLIGDMFYDAEFANMLFKWLRQLTDDGKTVIIGDPGRHGLTDTMRQYITLLA</sequence>
<keyword evidence="3" id="KW-1185">Reference proteome</keyword>
<feature type="region of interest" description="Disordered" evidence="1">
    <location>
        <begin position="1"/>
        <end position="22"/>
    </location>
</feature>
<dbReference type="Proteomes" id="UP000037510">
    <property type="component" value="Unassembled WGS sequence"/>
</dbReference>
<dbReference type="EMBL" id="JTDY01000784">
    <property type="protein sequence ID" value="KOB75885.1"/>
    <property type="molecule type" value="Genomic_DNA"/>
</dbReference>
<evidence type="ECO:0000313" key="2">
    <source>
        <dbReference type="EMBL" id="KOB75885.1"/>
    </source>
</evidence>
<accession>A0A0L7LKC9</accession>
<dbReference type="STRING" id="104452.A0A0L7LKC9"/>
<protein>
    <submittedName>
        <fullName evidence="2">Uncharacterized protein</fullName>
    </submittedName>
</protein>
<evidence type="ECO:0000256" key="1">
    <source>
        <dbReference type="SAM" id="MobiDB-lite"/>
    </source>
</evidence>
<dbReference type="SUPFAM" id="SSF53335">
    <property type="entry name" value="S-adenosyl-L-methionine-dependent methyltransferases"/>
    <property type="match status" value="1"/>
</dbReference>
<name>A0A0L7LKC9_OPEBR</name>
<comment type="caution">
    <text evidence="2">The sequence shown here is derived from an EMBL/GenBank/DDBJ whole genome shotgun (WGS) entry which is preliminary data.</text>
</comment>
<evidence type="ECO:0000313" key="3">
    <source>
        <dbReference type="Proteomes" id="UP000037510"/>
    </source>
</evidence>
<proteinExistence type="predicted"/>